<reference evidence="4 5" key="1">
    <citation type="submission" date="2014-10" db="EMBL/GenBank/DDBJ databases">
        <title>Genome sequence of Novosphingobium malaysiense MUSC 273(T).</title>
        <authorList>
            <person name="Lee L.-H."/>
        </authorList>
    </citation>
    <scope>NUCLEOTIDE SEQUENCE [LARGE SCALE GENOMIC DNA]</scope>
    <source>
        <strain evidence="4 5">MUSC 273</strain>
    </source>
</reference>
<dbReference type="SUPFAM" id="SSF53738">
    <property type="entry name" value="Phosphoglucomutase, first 3 domains"/>
    <property type="match status" value="1"/>
</dbReference>
<dbReference type="GO" id="GO:0005975">
    <property type="term" value="P:carbohydrate metabolic process"/>
    <property type="evidence" value="ECO:0007669"/>
    <property type="project" value="InterPro"/>
</dbReference>
<dbReference type="GO" id="GO:0006048">
    <property type="term" value="P:UDP-N-acetylglucosamine biosynthetic process"/>
    <property type="evidence" value="ECO:0007669"/>
    <property type="project" value="TreeGrafter"/>
</dbReference>
<keyword evidence="5" id="KW-1185">Reference proteome</keyword>
<name>A0A0B1ZDP3_9SPHN</name>
<comment type="cofactor">
    <cofactor evidence="1">
        <name>Mg(2+)</name>
        <dbReference type="ChEBI" id="CHEBI:18420"/>
    </cofactor>
</comment>
<evidence type="ECO:0000256" key="1">
    <source>
        <dbReference type="ARBA" id="ARBA00001946"/>
    </source>
</evidence>
<keyword evidence="2" id="KW-0597">Phosphoprotein</keyword>
<sequence length="97" mass="9862">DRYIVHLLTTLPHRLDGLTVVLDCANGAASGCSPQVFKDAGANVIVIGAEPDGININEGVGSTHLEALQAAVVAHGADLGVAHDGDADRCLAVDHEG</sequence>
<dbReference type="FunFam" id="3.40.120.10:FF:000003">
    <property type="entry name" value="Phosphoglucosamine mutase"/>
    <property type="match status" value="1"/>
</dbReference>
<dbReference type="GO" id="GO:0004615">
    <property type="term" value="F:phosphomannomutase activity"/>
    <property type="evidence" value="ECO:0007669"/>
    <property type="project" value="TreeGrafter"/>
</dbReference>
<feature type="domain" description="Alpha-D-phosphohexomutase alpha/beta/alpha" evidence="3">
    <location>
        <begin position="2"/>
        <end position="97"/>
    </location>
</feature>
<dbReference type="PANTHER" id="PTHR42946">
    <property type="entry name" value="PHOSPHOHEXOSE MUTASE"/>
    <property type="match status" value="1"/>
</dbReference>
<dbReference type="Proteomes" id="UP000031057">
    <property type="component" value="Unassembled WGS sequence"/>
</dbReference>
<evidence type="ECO:0000259" key="3">
    <source>
        <dbReference type="Pfam" id="PF02879"/>
    </source>
</evidence>
<dbReference type="PANTHER" id="PTHR42946:SF1">
    <property type="entry name" value="PHOSPHOGLUCOMUTASE (ALPHA-D-GLUCOSE-1,6-BISPHOSPHATE-DEPENDENT)"/>
    <property type="match status" value="1"/>
</dbReference>
<comment type="caution">
    <text evidence="4">The sequence shown here is derived from an EMBL/GenBank/DDBJ whole genome shotgun (WGS) entry which is preliminary data.</text>
</comment>
<proteinExistence type="predicted"/>
<dbReference type="GO" id="GO:0008966">
    <property type="term" value="F:phosphoglucosamine mutase activity"/>
    <property type="evidence" value="ECO:0007669"/>
    <property type="project" value="TreeGrafter"/>
</dbReference>
<dbReference type="GO" id="GO:0009252">
    <property type="term" value="P:peptidoglycan biosynthetic process"/>
    <property type="evidence" value="ECO:0007669"/>
    <property type="project" value="TreeGrafter"/>
</dbReference>
<dbReference type="InterPro" id="IPR016055">
    <property type="entry name" value="A-D-PHexomutase_a/b/a-I/II/III"/>
</dbReference>
<dbReference type="Pfam" id="PF02879">
    <property type="entry name" value="PGM_PMM_II"/>
    <property type="match status" value="1"/>
</dbReference>
<accession>A0A0B1ZDP3</accession>
<gene>
    <name evidence="4" type="ORF">LK12_23500</name>
</gene>
<feature type="non-terminal residue" evidence="4">
    <location>
        <position position="97"/>
    </location>
</feature>
<dbReference type="InterPro" id="IPR005845">
    <property type="entry name" value="A-D-PHexomutase_a/b/a-II"/>
</dbReference>
<evidence type="ECO:0000313" key="5">
    <source>
        <dbReference type="Proteomes" id="UP000031057"/>
    </source>
</evidence>
<dbReference type="InterPro" id="IPR050060">
    <property type="entry name" value="Phosphoglucosamine_mutase"/>
</dbReference>
<dbReference type="EMBL" id="JTDI01000058">
    <property type="protein sequence ID" value="KHK86971.1"/>
    <property type="molecule type" value="Genomic_DNA"/>
</dbReference>
<organism evidence="4 5">
    <name type="scientific">Novosphingobium malaysiense</name>
    <dbReference type="NCBI Taxonomy" id="1348853"/>
    <lineage>
        <taxon>Bacteria</taxon>
        <taxon>Pseudomonadati</taxon>
        <taxon>Pseudomonadota</taxon>
        <taxon>Alphaproteobacteria</taxon>
        <taxon>Sphingomonadales</taxon>
        <taxon>Sphingomonadaceae</taxon>
        <taxon>Novosphingobium</taxon>
    </lineage>
</organism>
<dbReference type="Gene3D" id="3.40.120.10">
    <property type="entry name" value="Alpha-D-Glucose-1,6-Bisphosphate, subunit A, domain 3"/>
    <property type="match status" value="1"/>
</dbReference>
<dbReference type="AlphaFoldDB" id="A0A0B1ZDP3"/>
<dbReference type="GO" id="GO:0005829">
    <property type="term" value="C:cytosol"/>
    <property type="evidence" value="ECO:0007669"/>
    <property type="project" value="TreeGrafter"/>
</dbReference>
<evidence type="ECO:0000256" key="2">
    <source>
        <dbReference type="ARBA" id="ARBA00022553"/>
    </source>
</evidence>
<feature type="non-terminal residue" evidence="4">
    <location>
        <position position="1"/>
    </location>
</feature>
<protein>
    <submittedName>
        <fullName evidence="4">Phosphoglucosamine mutase</fullName>
    </submittedName>
</protein>
<evidence type="ECO:0000313" key="4">
    <source>
        <dbReference type="EMBL" id="KHK86971.1"/>
    </source>
</evidence>